<accession>A0A100WFG4</accession>
<dbReference type="AlphaFoldDB" id="A0A100WFG4"/>
<dbReference type="Proteomes" id="UP000069443">
    <property type="component" value="Unassembled WGS sequence"/>
</dbReference>
<proteinExistence type="predicted"/>
<evidence type="ECO:0000313" key="1">
    <source>
        <dbReference type="EMBL" id="GAS97111.1"/>
    </source>
</evidence>
<evidence type="ECO:0000313" key="2">
    <source>
        <dbReference type="Proteomes" id="UP000069443"/>
    </source>
</evidence>
<organism evidence="1 2">
    <name type="scientific">Mycolicibacterium canariasense</name>
    <name type="common">Mycobacterium canariasense</name>
    <dbReference type="NCBI Taxonomy" id="228230"/>
    <lineage>
        <taxon>Bacteria</taxon>
        <taxon>Bacillati</taxon>
        <taxon>Actinomycetota</taxon>
        <taxon>Actinomycetes</taxon>
        <taxon>Mycobacteriales</taxon>
        <taxon>Mycobacteriaceae</taxon>
        <taxon>Mycolicibacterium</taxon>
    </lineage>
</organism>
<dbReference type="EMBL" id="BCSY01000069">
    <property type="protein sequence ID" value="GAS97111.1"/>
    <property type="molecule type" value="Genomic_DNA"/>
</dbReference>
<reference evidence="2" key="1">
    <citation type="journal article" date="2016" name="Genome Announc.">
        <title>Draft Genome Sequences of Five Rapidly Growing Mycobacterium Species, M. thermoresistibile, M. fortuitum subsp. acetamidolyticum, M. canariasense, M. brisbanense, and M. novocastrense.</title>
        <authorList>
            <person name="Katahira K."/>
            <person name="Ogura Y."/>
            <person name="Gotoh Y."/>
            <person name="Hayashi T."/>
        </authorList>
    </citation>
    <scope>NUCLEOTIDE SEQUENCE [LARGE SCALE GENOMIC DNA]</scope>
    <source>
        <strain evidence="2">JCM15298</strain>
    </source>
</reference>
<name>A0A100WFG4_MYCCR</name>
<comment type="caution">
    <text evidence="1">The sequence shown here is derived from an EMBL/GenBank/DDBJ whole genome shotgun (WGS) entry which is preliminary data.</text>
</comment>
<gene>
    <name evidence="1" type="ORF">RMCC_4077</name>
</gene>
<reference evidence="2" key="2">
    <citation type="submission" date="2016-02" db="EMBL/GenBank/DDBJ databases">
        <title>Draft genome sequence of five rapidly growing Mycobacterium species.</title>
        <authorList>
            <person name="Katahira K."/>
            <person name="Gotou Y."/>
            <person name="Iida K."/>
            <person name="Ogura Y."/>
            <person name="Hayashi T."/>
        </authorList>
    </citation>
    <scope>NUCLEOTIDE SEQUENCE [LARGE SCALE GENOMIC DNA]</scope>
    <source>
        <strain evidence="2">JCM15298</strain>
    </source>
</reference>
<sequence length="179" mass="19895">MDGHRLKNVETLRKFWAEALNRNLIRRHPLLGITLAQLSADLPAVCNCIGVRVEVRREAFLAQRCKVSVLGIITITVQIEICSNDRTDGSDRCCYAYPNLASTDGTRLCSICGGFTTKTLQLLLANWIQRFGTSVAYQVGGLTTNKIAPLVSACRVWPPTCFAIRRSNLVMARLMPRLT</sequence>
<protein>
    <submittedName>
        <fullName evidence="1">Uncharacterized protein</fullName>
    </submittedName>
</protein>
<keyword evidence="2" id="KW-1185">Reference proteome</keyword>